<keyword evidence="7" id="KW-0501">Molybdenum cofactor biosynthesis</keyword>
<proteinExistence type="predicted"/>
<keyword evidence="5" id="KW-0460">Magnesium</keyword>
<protein>
    <submittedName>
        <fullName evidence="9">Molybdopterin-guanine dinucleotide biosynthesis protein A</fullName>
    </submittedName>
</protein>
<name>A0AAQ4CNA8_9CREN</name>
<keyword evidence="10" id="KW-1185">Reference proteome</keyword>
<keyword evidence="4" id="KW-0547">Nucleotide-binding</keyword>
<evidence type="ECO:0000256" key="2">
    <source>
        <dbReference type="ARBA" id="ARBA00022679"/>
    </source>
</evidence>
<feature type="domain" description="MobA-like NTP transferase" evidence="8">
    <location>
        <begin position="18"/>
        <end position="141"/>
    </location>
</feature>
<dbReference type="EMBL" id="AP025226">
    <property type="protein sequence ID" value="BDB97289.1"/>
    <property type="molecule type" value="Genomic_DNA"/>
</dbReference>
<sequence>MCFTEKGKRLSYNYFYDVIILAGGLSKRFGSDKCCFKINSKTLLERIVEQFDNPIVVSRSPREISRGILIIEKGDYLGPVKGVKEGLKYVKRDKVFITGCDFPFLSKNVADYLCSKDFDIVITINEELQPLLGCYSSKLLRENINKVKRLIDLLKYSNQTYLVGTNELLRADPMLCSLINVNSITDLILRPIRIKSISKIIIDNIYNTISI</sequence>
<evidence type="ECO:0000256" key="5">
    <source>
        <dbReference type="ARBA" id="ARBA00022842"/>
    </source>
</evidence>
<keyword evidence="1" id="KW-0963">Cytoplasm</keyword>
<evidence type="ECO:0000256" key="6">
    <source>
        <dbReference type="ARBA" id="ARBA00023134"/>
    </source>
</evidence>
<dbReference type="GO" id="GO:0005525">
    <property type="term" value="F:GTP binding"/>
    <property type="evidence" value="ECO:0007669"/>
    <property type="project" value="UniProtKB-KW"/>
</dbReference>
<evidence type="ECO:0000256" key="1">
    <source>
        <dbReference type="ARBA" id="ARBA00022490"/>
    </source>
</evidence>
<evidence type="ECO:0000313" key="10">
    <source>
        <dbReference type="Proteomes" id="UP001319921"/>
    </source>
</evidence>
<dbReference type="InterPro" id="IPR025877">
    <property type="entry name" value="MobA-like_NTP_Trfase"/>
</dbReference>
<evidence type="ECO:0000313" key="9">
    <source>
        <dbReference type="EMBL" id="BDB97289.1"/>
    </source>
</evidence>
<dbReference type="GO" id="GO:0046872">
    <property type="term" value="F:metal ion binding"/>
    <property type="evidence" value="ECO:0007669"/>
    <property type="project" value="UniProtKB-KW"/>
</dbReference>
<accession>A0AAQ4CNA8</accession>
<keyword evidence="3" id="KW-0479">Metal-binding</keyword>
<dbReference type="InterPro" id="IPR029044">
    <property type="entry name" value="Nucleotide-diphossugar_trans"/>
</dbReference>
<dbReference type="InterPro" id="IPR013482">
    <property type="entry name" value="Molybde_CF_guanTrfase"/>
</dbReference>
<dbReference type="SUPFAM" id="SSF53448">
    <property type="entry name" value="Nucleotide-diphospho-sugar transferases"/>
    <property type="match status" value="1"/>
</dbReference>
<dbReference type="Gene3D" id="3.90.550.10">
    <property type="entry name" value="Spore Coat Polysaccharide Biosynthesis Protein SpsA, Chain A"/>
    <property type="match status" value="1"/>
</dbReference>
<dbReference type="KEGG" id="scas:SACC_03060"/>
<dbReference type="AlphaFoldDB" id="A0AAQ4CNA8"/>
<gene>
    <name evidence="9" type="ORF">SACC_03060</name>
</gene>
<dbReference type="PANTHER" id="PTHR19136:SF81">
    <property type="entry name" value="MOLYBDENUM COFACTOR GUANYLYLTRANSFERASE"/>
    <property type="match status" value="1"/>
</dbReference>
<dbReference type="Pfam" id="PF12804">
    <property type="entry name" value="NTP_transf_3"/>
    <property type="match status" value="1"/>
</dbReference>
<dbReference type="CDD" id="cd02503">
    <property type="entry name" value="MobA"/>
    <property type="match status" value="1"/>
</dbReference>
<evidence type="ECO:0000256" key="7">
    <source>
        <dbReference type="ARBA" id="ARBA00023150"/>
    </source>
</evidence>
<reference evidence="9 10" key="1">
    <citation type="journal article" date="2022" name="Microbiol. Resour. Announc.">
        <title>Complete Genome Sequence of the Hyperthermophilic and Acidophilic Archaeon Saccharolobus caldissimus Strain HS-3T.</title>
        <authorList>
            <person name="Sakai H.D."/>
            <person name="Kurosawa N."/>
        </authorList>
    </citation>
    <scope>NUCLEOTIDE SEQUENCE [LARGE SCALE GENOMIC DNA]</scope>
    <source>
        <strain evidence="9 10">JCM32116</strain>
    </source>
</reference>
<dbReference type="GO" id="GO:0006777">
    <property type="term" value="P:Mo-molybdopterin cofactor biosynthetic process"/>
    <property type="evidence" value="ECO:0007669"/>
    <property type="project" value="UniProtKB-KW"/>
</dbReference>
<keyword evidence="2" id="KW-0808">Transferase</keyword>
<evidence type="ECO:0000256" key="3">
    <source>
        <dbReference type="ARBA" id="ARBA00022723"/>
    </source>
</evidence>
<evidence type="ECO:0000259" key="8">
    <source>
        <dbReference type="Pfam" id="PF12804"/>
    </source>
</evidence>
<keyword evidence="6" id="KW-0342">GTP-binding</keyword>
<evidence type="ECO:0000256" key="4">
    <source>
        <dbReference type="ARBA" id="ARBA00022741"/>
    </source>
</evidence>
<dbReference type="Proteomes" id="UP001319921">
    <property type="component" value="Chromosome"/>
</dbReference>
<organism evidence="9 10">
    <name type="scientific">Saccharolobus caldissimus</name>
    <dbReference type="NCBI Taxonomy" id="1702097"/>
    <lineage>
        <taxon>Archaea</taxon>
        <taxon>Thermoproteota</taxon>
        <taxon>Thermoprotei</taxon>
        <taxon>Sulfolobales</taxon>
        <taxon>Sulfolobaceae</taxon>
        <taxon>Saccharolobus</taxon>
    </lineage>
</organism>
<dbReference type="GO" id="GO:0016779">
    <property type="term" value="F:nucleotidyltransferase activity"/>
    <property type="evidence" value="ECO:0007669"/>
    <property type="project" value="TreeGrafter"/>
</dbReference>
<dbReference type="PANTHER" id="PTHR19136">
    <property type="entry name" value="MOLYBDENUM COFACTOR GUANYLYLTRANSFERASE"/>
    <property type="match status" value="1"/>
</dbReference>